<organism evidence="2">
    <name type="scientific">Tectiviridae sp. cthzn51</name>
    <dbReference type="NCBI Taxonomy" id="2826821"/>
    <lineage>
        <taxon>Viruses</taxon>
        <taxon>Varidnaviria</taxon>
        <taxon>Bamfordvirae</taxon>
        <taxon>Preplasmiviricota</taxon>
        <taxon>Prepoliviricotina</taxon>
        <taxon>Tectiliviricetes</taxon>
        <taxon>Kalamavirales</taxon>
        <taxon>Tectiviridae</taxon>
    </lineage>
</organism>
<keyword evidence="1" id="KW-0812">Transmembrane</keyword>
<evidence type="ECO:0000313" key="2">
    <source>
        <dbReference type="EMBL" id="DAD73656.1"/>
    </source>
</evidence>
<protein>
    <submittedName>
        <fullName evidence="2">Uncharacterized protein</fullName>
    </submittedName>
</protein>
<evidence type="ECO:0000256" key="1">
    <source>
        <dbReference type="SAM" id="Phobius"/>
    </source>
</evidence>
<name>A0A8S5LUT9_9VIRU</name>
<reference evidence="2" key="1">
    <citation type="journal article" date="2021" name="Proc. Natl. Acad. Sci. U.S.A.">
        <title>A Catalog of Tens of Thousands of Viruses from Human Metagenomes Reveals Hidden Associations with Chronic Diseases.</title>
        <authorList>
            <person name="Tisza M.J."/>
            <person name="Buck C.B."/>
        </authorList>
    </citation>
    <scope>NUCLEOTIDE SEQUENCE</scope>
    <source>
        <strain evidence="2">Cthzn51</strain>
    </source>
</reference>
<proteinExistence type="predicted"/>
<sequence>MDFNDILDWLNDNKIVLIAGAVGVAFLMTTLAKKSESDTIIQPVTTGSSYPTVSENAETIMSNMSANIIGSKEEILEAIDAENKTTSDKISGVKSDVLEESKANTGYIMDLIQNNQKETLKRIEQSTIENNDKIKEALTTAKIENQRKTNNAIESSLIKSSKQTQNTIKNALKKNNAKSLLGKK</sequence>
<keyword evidence="1" id="KW-1133">Transmembrane helix</keyword>
<dbReference type="EMBL" id="BK014741">
    <property type="protein sequence ID" value="DAD73656.1"/>
    <property type="molecule type" value="Genomic_DNA"/>
</dbReference>
<accession>A0A8S5LUT9</accession>
<keyword evidence="1" id="KW-0472">Membrane</keyword>
<feature type="transmembrane region" description="Helical" evidence="1">
    <location>
        <begin position="15"/>
        <end position="32"/>
    </location>
</feature>